<name>A0A931GI04_9ACTN</name>
<sequence>MGRDGDVRPQDEVVYLVAGLADLVMGGMRDATRRLPGLTAVREELRARGELALKRTGPSSEAHMEVLARRVAERNSHG</sequence>
<protein>
    <recommendedName>
        <fullName evidence="3">Polyprenyl synthetase</fullName>
    </recommendedName>
</protein>
<proteinExistence type="predicted"/>
<reference evidence="1" key="1">
    <citation type="submission" date="2020-11" db="EMBL/GenBank/DDBJ databases">
        <title>Sequencing the genomes of 1000 actinobacteria strains.</title>
        <authorList>
            <person name="Klenk H.-P."/>
        </authorList>
    </citation>
    <scope>NUCLEOTIDE SEQUENCE</scope>
    <source>
        <strain evidence="1">DSM 43175</strain>
    </source>
</reference>
<gene>
    <name evidence="1" type="ORF">IW256_001958</name>
</gene>
<organism evidence="1 2">
    <name type="scientific">Actinomadura viridis</name>
    <dbReference type="NCBI Taxonomy" id="58110"/>
    <lineage>
        <taxon>Bacteria</taxon>
        <taxon>Bacillati</taxon>
        <taxon>Actinomycetota</taxon>
        <taxon>Actinomycetes</taxon>
        <taxon>Streptosporangiales</taxon>
        <taxon>Thermomonosporaceae</taxon>
        <taxon>Actinomadura</taxon>
    </lineage>
</organism>
<dbReference type="EMBL" id="JADOUA010000001">
    <property type="protein sequence ID" value="MBG6087845.1"/>
    <property type="molecule type" value="Genomic_DNA"/>
</dbReference>
<evidence type="ECO:0000313" key="1">
    <source>
        <dbReference type="EMBL" id="MBG6087845.1"/>
    </source>
</evidence>
<dbReference type="AlphaFoldDB" id="A0A931GI04"/>
<comment type="caution">
    <text evidence="1">The sequence shown here is derived from an EMBL/GenBank/DDBJ whole genome shotgun (WGS) entry which is preliminary data.</text>
</comment>
<keyword evidence="2" id="KW-1185">Reference proteome</keyword>
<dbReference type="Proteomes" id="UP000614047">
    <property type="component" value="Unassembled WGS sequence"/>
</dbReference>
<accession>A0A931GI04</accession>
<evidence type="ECO:0008006" key="3">
    <source>
        <dbReference type="Google" id="ProtNLM"/>
    </source>
</evidence>
<dbReference type="RefSeq" id="WP_197010648.1">
    <property type="nucleotide sequence ID" value="NZ_BAABES010000008.1"/>
</dbReference>
<evidence type="ECO:0000313" key="2">
    <source>
        <dbReference type="Proteomes" id="UP000614047"/>
    </source>
</evidence>